<organism evidence="5 6">
    <name type="scientific">Rhodanobacter panaciterrae</name>
    <dbReference type="NCBI Taxonomy" id="490572"/>
    <lineage>
        <taxon>Bacteria</taxon>
        <taxon>Pseudomonadati</taxon>
        <taxon>Pseudomonadota</taxon>
        <taxon>Gammaproteobacteria</taxon>
        <taxon>Lysobacterales</taxon>
        <taxon>Rhodanobacteraceae</taxon>
        <taxon>Rhodanobacter</taxon>
    </lineage>
</organism>
<keyword evidence="6" id="KW-1185">Reference proteome</keyword>
<evidence type="ECO:0000313" key="6">
    <source>
        <dbReference type="Proteomes" id="UP000621898"/>
    </source>
</evidence>
<protein>
    <submittedName>
        <fullName evidence="5">Flavodoxin</fullName>
    </submittedName>
</protein>
<dbReference type="InterPro" id="IPR008254">
    <property type="entry name" value="Flavodoxin/NO_synth"/>
</dbReference>
<dbReference type="Pfam" id="PF12682">
    <property type="entry name" value="Flavodoxin_4"/>
    <property type="match status" value="1"/>
</dbReference>
<dbReference type="PANTHER" id="PTHR39201">
    <property type="entry name" value="EXPORTED PROTEIN-RELATED"/>
    <property type="match status" value="1"/>
</dbReference>
<feature type="signal peptide" evidence="3">
    <location>
        <begin position="1"/>
        <end position="25"/>
    </location>
</feature>
<keyword evidence="2" id="KW-0288">FMN</keyword>
<keyword evidence="1" id="KW-0285">Flavoprotein</keyword>
<proteinExistence type="predicted"/>
<feature type="domain" description="Flavodoxin-like" evidence="4">
    <location>
        <begin position="41"/>
        <end position="191"/>
    </location>
</feature>
<evidence type="ECO:0000256" key="3">
    <source>
        <dbReference type="SAM" id="SignalP"/>
    </source>
</evidence>
<evidence type="ECO:0000256" key="1">
    <source>
        <dbReference type="ARBA" id="ARBA00022630"/>
    </source>
</evidence>
<accession>A0ABQ3A1V9</accession>
<feature type="chain" id="PRO_5046536586" evidence="3">
    <location>
        <begin position="26"/>
        <end position="198"/>
    </location>
</feature>
<evidence type="ECO:0000256" key="2">
    <source>
        <dbReference type="ARBA" id="ARBA00022643"/>
    </source>
</evidence>
<dbReference type="Proteomes" id="UP000621898">
    <property type="component" value="Unassembled WGS sequence"/>
</dbReference>
<reference evidence="6" key="1">
    <citation type="journal article" date="2019" name="Int. J. Syst. Evol. Microbiol.">
        <title>The Global Catalogue of Microorganisms (GCM) 10K type strain sequencing project: providing services to taxonomists for standard genome sequencing and annotation.</title>
        <authorList>
            <consortium name="The Broad Institute Genomics Platform"/>
            <consortium name="The Broad Institute Genome Sequencing Center for Infectious Disease"/>
            <person name="Wu L."/>
            <person name="Ma J."/>
        </authorList>
    </citation>
    <scope>NUCLEOTIDE SEQUENCE [LARGE SCALE GENOMIC DNA]</scope>
    <source>
        <strain evidence="6">KCTC 22232</strain>
    </source>
</reference>
<keyword evidence="3" id="KW-0732">Signal</keyword>
<name>A0ABQ3A1V9_9GAMM</name>
<dbReference type="PANTHER" id="PTHR39201:SF1">
    <property type="entry name" value="FLAVODOXIN-LIKE DOMAIN-CONTAINING PROTEIN"/>
    <property type="match status" value="1"/>
</dbReference>
<dbReference type="SUPFAM" id="SSF52218">
    <property type="entry name" value="Flavoproteins"/>
    <property type="match status" value="1"/>
</dbReference>
<sequence length="198" mass="21871">MTSPHDPARRAVVTALAGLPLISLAAQTNDSGDLQRTGSRTLVAYFSRSGNTRVVAGLIHRTFGTDLFEIRPAQPYPEEYLETVEQARLERDRGYEPALEAKVSNMATYDTIYLGFPIWGETTPPVIRAFLSAHDLSGKTLIPFVTHGGYGLGNSPSILASHAPKAQLRPGFSMQADQERQTMEQVTGWLKQRKQRTE</sequence>
<dbReference type="RefSeq" id="WP_189441440.1">
    <property type="nucleotide sequence ID" value="NZ_BMXT01000002.1"/>
</dbReference>
<gene>
    <name evidence="5" type="ORF">GCM10008098_23870</name>
</gene>
<evidence type="ECO:0000259" key="4">
    <source>
        <dbReference type="Pfam" id="PF12682"/>
    </source>
</evidence>
<dbReference type="InterPro" id="IPR029039">
    <property type="entry name" value="Flavoprotein-like_sf"/>
</dbReference>
<evidence type="ECO:0000313" key="5">
    <source>
        <dbReference type="EMBL" id="GGY29700.1"/>
    </source>
</evidence>
<dbReference type="EMBL" id="BMXT01000002">
    <property type="protein sequence ID" value="GGY29700.1"/>
    <property type="molecule type" value="Genomic_DNA"/>
</dbReference>
<comment type="caution">
    <text evidence="5">The sequence shown here is derived from an EMBL/GenBank/DDBJ whole genome shotgun (WGS) entry which is preliminary data.</text>
</comment>
<dbReference type="Gene3D" id="3.40.50.360">
    <property type="match status" value="1"/>
</dbReference>